<reference evidence="2" key="1">
    <citation type="submission" date="2020-02" db="EMBL/GenBank/DDBJ databases">
        <authorList>
            <person name="Meier V. D."/>
        </authorList>
    </citation>
    <scope>NUCLEOTIDE SEQUENCE</scope>
    <source>
        <strain evidence="2">AVDCRST_MAG30</strain>
    </source>
</reference>
<accession>A0A6J4RIH9</accession>
<protein>
    <submittedName>
        <fullName evidence="2">Uncharacterized protein</fullName>
    </submittedName>
</protein>
<gene>
    <name evidence="2" type="ORF">AVDCRST_MAG30-177</name>
</gene>
<evidence type="ECO:0000256" key="1">
    <source>
        <dbReference type="SAM" id="MobiDB-lite"/>
    </source>
</evidence>
<proteinExistence type="predicted"/>
<evidence type="ECO:0000313" key="2">
    <source>
        <dbReference type="EMBL" id="CAA9471963.1"/>
    </source>
</evidence>
<dbReference type="AlphaFoldDB" id="A0A6J4RIH9"/>
<dbReference type="EMBL" id="CADCVS010000035">
    <property type="protein sequence ID" value="CAA9471963.1"/>
    <property type="molecule type" value="Genomic_DNA"/>
</dbReference>
<name>A0A6J4RIH9_9ACTN</name>
<feature type="compositionally biased region" description="Low complexity" evidence="1">
    <location>
        <begin position="1"/>
        <end position="43"/>
    </location>
</feature>
<sequence>MASVGGPPSSASAPSWTRTAASGNAASARPAGPAPAHSRPAGPNTTPVRIPAATQRSGLPAAAASGIPGSVTAIHA</sequence>
<feature type="region of interest" description="Disordered" evidence="1">
    <location>
        <begin position="1"/>
        <end position="76"/>
    </location>
</feature>
<organism evidence="2">
    <name type="scientific">uncultured Solirubrobacteraceae bacterium</name>
    <dbReference type="NCBI Taxonomy" id="1162706"/>
    <lineage>
        <taxon>Bacteria</taxon>
        <taxon>Bacillati</taxon>
        <taxon>Actinomycetota</taxon>
        <taxon>Thermoleophilia</taxon>
        <taxon>Solirubrobacterales</taxon>
        <taxon>Solirubrobacteraceae</taxon>
        <taxon>environmental samples</taxon>
    </lineage>
</organism>